<protein>
    <submittedName>
        <fullName evidence="3">ParB N-terminal domain-containing protein</fullName>
    </submittedName>
</protein>
<reference evidence="3 4" key="1">
    <citation type="journal article" date="2019" name="Int. J. Syst. Evol. Microbiol.">
        <title>The Global Catalogue of Microorganisms (GCM) 10K type strain sequencing project: providing services to taxonomists for standard genome sequencing and annotation.</title>
        <authorList>
            <consortium name="The Broad Institute Genomics Platform"/>
            <consortium name="The Broad Institute Genome Sequencing Center for Infectious Disease"/>
            <person name="Wu L."/>
            <person name="Ma J."/>
        </authorList>
    </citation>
    <scope>NUCLEOTIDE SEQUENCE [LARGE SCALE GENOMIC DNA]</scope>
    <source>
        <strain evidence="3 4">JCM 14545</strain>
    </source>
</reference>
<dbReference type="Proteomes" id="UP001501116">
    <property type="component" value="Unassembled WGS sequence"/>
</dbReference>
<evidence type="ECO:0000256" key="1">
    <source>
        <dbReference type="SAM" id="MobiDB-lite"/>
    </source>
</evidence>
<sequence length="334" mass="36118">MTVDRHEPGSDGVGAGEVLRVALSELRPAYSLRSASWNEEHLKLLASLESPWPPIAVQRVTMRVIDGMYRVRAATLRGEREIEAVLHEVDDDAAFALAVELNVRHGLSLSTADRVAAAGRLLRTHPQWSDRRIAEVAGLSASTVAAARARSTDRIGRSNARIGRDGKIRALNSSTGRMMASELFASRPDAPVREIAAAAGIAPSTALDVRRRLRAGEHPVPAQQRQGGVSQPGPRASGPPGVRPESLLPVLAKDPMLRFTDTGRTLLRWLSAHTCGLSDWKTITTHTPPHCARAVADLARRNGELWYRIAEQVERDAKTVPTSPGEPLRTAGTA</sequence>
<name>A0ABN2QQY3_9PSEU</name>
<dbReference type="SUPFAM" id="SSF110849">
    <property type="entry name" value="ParB/Sulfiredoxin"/>
    <property type="match status" value="1"/>
</dbReference>
<evidence type="ECO:0000259" key="2">
    <source>
        <dbReference type="SMART" id="SM00470"/>
    </source>
</evidence>
<dbReference type="InterPro" id="IPR003115">
    <property type="entry name" value="ParB_N"/>
</dbReference>
<dbReference type="Gene3D" id="3.90.1530.10">
    <property type="entry name" value="Conserved hypothetical protein from pyrococcus furiosus pfu- 392566-001, ParB domain"/>
    <property type="match status" value="1"/>
</dbReference>
<keyword evidence="4" id="KW-1185">Reference proteome</keyword>
<proteinExistence type="predicted"/>
<gene>
    <name evidence="3" type="ORF">GCM10009754_28490</name>
</gene>
<dbReference type="EMBL" id="BAAANN010000010">
    <property type="protein sequence ID" value="GAA1956806.1"/>
    <property type="molecule type" value="Genomic_DNA"/>
</dbReference>
<evidence type="ECO:0000313" key="3">
    <source>
        <dbReference type="EMBL" id="GAA1956806.1"/>
    </source>
</evidence>
<evidence type="ECO:0000313" key="4">
    <source>
        <dbReference type="Proteomes" id="UP001501116"/>
    </source>
</evidence>
<organism evidence="3 4">
    <name type="scientific">Amycolatopsis minnesotensis</name>
    <dbReference type="NCBI Taxonomy" id="337894"/>
    <lineage>
        <taxon>Bacteria</taxon>
        <taxon>Bacillati</taxon>
        <taxon>Actinomycetota</taxon>
        <taxon>Actinomycetes</taxon>
        <taxon>Pseudonocardiales</taxon>
        <taxon>Pseudonocardiaceae</taxon>
        <taxon>Amycolatopsis</taxon>
    </lineage>
</organism>
<feature type="domain" description="ParB-like N-terminal" evidence="2">
    <location>
        <begin position="19"/>
        <end position="103"/>
    </location>
</feature>
<accession>A0ABN2QQY3</accession>
<dbReference type="RefSeq" id="WP_344417735.1">
    <property type="nucleotide sequence ID" value="NZ_BAAANN010000010.1"/>
</dbReference>
<comment type="caution">
    <text evidence="3">The sequence shown here is derived from an EMBL/GenBank/DDBJ whole genome shotgun (WGS) entry which is preliminary data.</text>
</comment>
<dbReference type="SMART" id="SM00470">
    <property type="entry name" value="ParB"/>
    <property type="match status" value="1"/>
</dbReference>
<dbReference type="InterPro" id="IPR036086">
    <property type="entry name" value="ParB/Sulfiredoxin_sf"/>
</dbReference>
<feature type="region of interest" description="Disordered" evidence="1">
    <location>
        <begin position="218"/>
        <end position="246"/>
    </location>
</feature>